<dbReference type="AlphaFoldDB" id="A0A368GUQ8"/>
<protein>
    <submittedName>
        <fullName evidence="3">Uncharacterized protein</fullName>
    </submittedName>
</protein>
<organism evidence="3 4">
    <name type="scientific">Ancylostoma caninum</name>
    <name type="common">Dog hookworm</name>
    <dbReference type="NCBI Taxonomy" id="29170"/>
    <lineage>
        <taxon>Eukaryota</taxon>
        <taxon>Metazoa</taxon>
        <taxon>Ecdysozoa</taxon>
        <taxon>Nematoda</taxon>
        <taxon>Chromadorea</taxon>
        <taxon>Rhabditida</taxon>
        <taxon>Rhabditina</taxon>
        <taxon>Rhabditomorpha</taxon>
        <taxon>Strongyloidea</taxon>
        <taxon>Ancylostomatidae</taxon>
        <taxon>Ancylostomatinae</taxon>
        <taxon>Ancylostoma</taxon>
    </lineage>
</organism>
<sequence>MKFLLFICAFAPLAIQDDYDEAMENVTTRTHLTASSTKNSFDDSTARTSTSASAPKADKSLGLVDPQPYGSREEALSKRTSSCCDKNQGRRMLLIVYGVVVRNIFSGARFPQ</sequence>
<accession>A0A368GUQ8</accession>
<comment type="caution">
    <text evidence="3">The sequence shown here is derived from an EMBL/GenBank/DDBJ whole genome shotgun (WGS) entry which is preliminary data.</text>
</comment>
<feature type="signal peptide" evidence="2">
    <location>
        <begin position="1"/>
        <end position="16"/>
    </location>
</feature>
<evidence type="ECO:0000256" key="1">
    <source>
        <dbReference type="SAM" id="MobiDB-lite"/>
    </source>
</evidence>
<evidence type="ECO:0000256" key="2">
    <source>
        <dbReference type="SAM" id="SignalP"/>
    </source>
</evidence>
<evidence type="ECO:0000313" key="3">
    <source>
        <dbReference type="EMBL" id="RCN47039.1"/>
    </source>
</evidence>
<feature type="region of interest" description="Disordered" evidence="1">
    <location>
        <begin position="33"/>
        <end position="82"/>
    </location>
</feature>
<reference evidence="3 4" key="1">
    <citation type="submission" date="2014-10" db="EMBL/GenBank/DDBJ databases">
        <title>Draft genome of the hookworm Ancylostoma caninum.</title>
        <authorList>
            <person name="Mitreva M."/>
        </authorList>
    </citation>
    <scope>NUCLEOTIDE SEQUENCE [LARGE SCALE GENOMIC DNA]</scope>
    <source>
        <strain evidence="3 4">Baltimore</strain>
    </source>
</reference>
<dbReference type="EMBL" id="JOJR01000068">
    <property type="protein sequence ID" value="RCN47039.1"/>
    <property type="molecule type" value="Genomic_DNA"/>
</dbReference>
<feature type="chain" id="PRO_5016694496" evidence="2">
    <location>
        <begin position="17"/>
        <end position="112"/>
    </location>
</feature>
<keyword evidence="2" id="KW-0732">Signal</keyword>
<dbReference type="Proteomes" id="UP000252519">
    <property type="component" value="Unassembled WGS sequence"/>
</dbReference>
<keyword evidence="4" id="KW-1185">Reference proteome</keyword>
<proteinExistence type="predicted"/>
<name>A0A368GUQ8_ANCCA</name>
<gene>
    <name evidence="3" type="ORF">ANCCAN_06870</name>
</gene>
<evidence type="ECO:0000313" key="4">
    <source>
        <dbReference type="Proteomes" id="UP000252519"/>
    </source>
</evidence>